<accession>A0ABW3FDE0</accession>
<comment type="caution">
    <text evidence="2">The sequence shown here is derived from an EMBL/GenBank/DDBJ whole genome shotgun (WGS) entry which is preliminary data.</text>
</comment>
<evidence type="ECO:0000256" key="1">
    <source>
        <dbReference type="SAM" id="Phobius"/>
    </source>
</evidence>
<proteinExistence type="predicted"/>
<feature type="transmembrane region" description="Helical" evidence="1">
    <location>
        <begin position="124"/>
        <end position="144"/>
    </location>
</feature>
<dbReference type="EMBL" id="JBHTJV010000002">
    <property type="protein sequence ID" value="MFD0915453.1"/>
    <property type="molecule type" value="Genomic_DNA"/>
</dbReference>
<gene>
    <name evidence="2" type="ORF">ACFQ14_03435</name>
</gene>
<name>A0ABW3FDE0_9HYPH</name>
<dbReference type="InterPro" id="IPR029058">
    <property type="entry name" value="AB_hydrolase_fold"/>
</dbReference>
<dbReference type="RefSeq" id="WP_377211295.1">
    <property type="nucleotide sequence ID" value="NZ_JBHTJV010000002.1"/>
</dbReference>
<feature type="transmembrane region" description="Helical" evidence="1">
    <location>
        <begin position="156"/>
        <end position="177"/>
    </location>
</feature>
<evidence type="ECO:0000313" key="3">
    <source>
        <dbReference type="Proteomes" id="UP001597101"/>
    </source>
</evidence>
<keyword evidence="1" id="KW-1133">Transmembrane helix</keyword>
<reference evidence="3" key="1">
    <citation type="journal article" date="2019" name="Int. J. Syst. Evol. Microbiol.">
        <title>The Global Catalogue of Microorganisms (GCM) 10K type strain sequencing project: providing services to taxonomists for standard genome sequencing and annotation.</title>
        <authorList>
            <consortium name="The Broad Institute Genomics Platform"/>
            <consortium name="The Broad Institute Genome Sequencing Center for Infectious Disease"/>
            <person name="Wu L."/>
            <person name="Ma J."/>
        </authorList>
    </citation>
    <scope>NUCLEOTIDE SEQUENCE [LARGE SCALE GENOMIC DNA]</scope>
    <source>
        <strain evidence="3">CCUG 60023</strain>
    </source>
</reference>
<evidence type="ECO:0000313" key="2">
    <source>
        <dbReference type="EMBL" id="MFD0915453.1"/>
    </source>
</evidence>
<keyword evidence="3" id="KW-1185">Reference proteome</keyword>
<keyword evidence="1" id="KW-0472">Membrane</keyword>
<protein>
    <submittedName>
        <fullName evidence="2">Lipase</fullName>
    </submittedName>
</protein>
<dbReference type="SUPFAM" id="SSF53474">
    <property type="entry name" value="alpha/beta-Hydrolases"/>
    <property type="match status" value="1"/>
</dbReference>
<keyword evidence="1" id="KW-0812">Transmembrane</keyword>
<organism evidence="2 3">
    <name type="scientific">Pseudahrensia aquimaris</name>
    <dbReference type="NCBI Taxonomy" id="744461"/>
    <lineage>
        <taxon>Bacteria</taxon>
        <taxon>Pseudomonadati</taxon>
        <taxon>Pseudomonadota</taxon>
        <taxon>Alphaproteobacteria</taxon>
        <taxon>Hyphomicrobiales</taxon>
        <taxon>Ahrensiaceae</taxon>
        <taxon>Pseudahrensia</taxon>
    </lineage>
</organism>
<dbReference type="Gene3D" id="3.40.50.1820">
    <property type="entry name" value="alpha/beta hydrolase"/>
    <property type="match status" value="1"/>
</dbReference>
<dbReference type="Proteomes" id="UP001597101">
    <property type="component" value="Unassembled WGS sequence"/>
</dbReference>
<sequence>MLEPVAKRAIFYIGGYDPKSPQAFFERLQKESRRFEELVGADIQAIETKKVRDDITLTRFTASGETEGKAWQTQTDFHFLTLDDIVLKDFKRPFYTRFGRSVLTTWDYLLTGTAFKFLAHAWRFFLYFSYPPMAVVLSFVLAWLAARGSMSLSLPYAPAIATVVFVLVLFALVKLVWKRRFVWHLMALWSFSRDYLRRTRRDIEVKLDGLADVAIETVKAQEYDEVLFIGHSTGGALILDVAARVHEKDSYFSARSSKTSILTVGSTALKIGLHPAAQWYRQRLQKMFDTSTINWIEYQCLSDVINFYKTDPAKLMDLDMTRNSLAAKRPICRSIRIKQMVSEDVYRRMRTNFFRIHYQFVFGNTKPYHYDFMGICFGTKSLVERAGGKTVEGQQ</sequence>